<dbReference type="PROSITE" id="PS51721">
    <property type="entry name" value="G_CP"/>
    <property type="match status" value="1"/>
</dbReference>
<dbReference type="GO" id="GO:0005525">
    <property type="term" value="F:GTP binding"/>
    <property type="evidence" value="ECO:0007669"/>
    <property type="project" value="UniProtKB-KW"/>
</dbReference>
<dbReference type="PANTHER" id="PTHR45782:SF4">
    <property type="entry name" value="MITOCHONDRIAL RIBOSOME-ASSOCIATED GTPASE 1"/>
    <property type="match status" value="1"/>
</dbReference>
<dbReference type="EMBL" id="UINC01000443">
    <property type="protein sequence ID" value="SUZ55385.1"/>
    <property type="molecule type" value="Genomic_DNA"/>
</dbReference>
<dbReference type="AlphaFoldDB" id="A0A381NLC7"/>
<keyword evidence="1" id="KW-0547">Nucleotide-binding</keyword>
<gene>
    <name evidence="4" type="ORF">METZ01_LOCUS8239</name>
</gene>
<dbReference type="InterPro" id="IPR023179">
    <property type="entry name" value="GTP-bd_ortho_bundle_sf"/>
</dbReference>
<dbReference type="InterPro" id="IPR016478">
    <property type="entry name" value="GTPase_MTG1"/>
</dbReference>
<proteinExistence type="predicted"/>
<accession>A0A381NLC7</accession>
<dbReference type="GO" id="GO:0006412">
    <property type="term" value="P:translation"/>
    <property type="evidence" value="ECO:0007669"/>
    <property type="project" value="TreeGrafter"/>
</dbReference>
<dbReference type="PRINTS" id="PR00326">
    <property type="entry name" value="GTP1OBG"/>
</dbReference>
<protein>
    <recommendedName>
        <fullName evidence="3">CP-type G domain-containing protein</fullName>
    </recommendedName>
</protein>
<dbReference type="CDD" id="cd01856">
    <property type="entry name" value="YlqF"/>
    <property type="match status" value="1"/>
</dbReference>
<dbReference type="Pfam" id="PF01926">
    <property type="entry name" value="MMR_HSR1"/>
    <property type="match status" value="1"/>
</dbReference>
<evidence type="ECO:0000259" key="3">
    <source>
        <dbReference type="PROSITE" id="PS51721"/>
    </source>
</evidence>
<dbReference type="FunFam" id="3.40.50.300:FF:000590">
    <property type="entry name" value="Ribosome biogenesis GTPase A"/>
    <property type="match status" value="1"/>
</dbReference>
<feature type="domain" description="CP-type G" evidence="3">
    <location>
        <begin position="28"/>
        <end position="192"/>
    </location>
</feature>
<dbReference type="InterPro" id="IPR019991">
    <property type="entry name" value="GTP-bd_ribosome_bgen"/>
</dbReference>
<evidence type="ECO:0000256" key="2">
    <source>
        <dbReference type="ARBA" id="ARBA00023134"/>
    </source>
</evidence>
<feature type="non-terminal residue" evidence="4">
    <location>
        <position position="1"/>
    </location>
</feature>
<dbReference type="SUPFAM" id="SSF52540">
    <property type="entry name" value="P-loop containing nucleoside triphosphate hydrolases"/>
    <property type="match status" value="1"/>
</dbReference>
<dbReference type="PANTHER" id="PTHR45782">
    <property type="entry name" value="MITOCHONDRIAL RIBOSOME-ASSOCIATED GTPASE 1"/>
    <property type="match status" value="1"/>
</dbReference>
<dbReference type="PIRSF" id="PIRSF006230">
    <property type="entry name" value="MG442"/>
    <property type="match status" value="1"/>
</dbReference>
<name>A0A381NLC7_9ZZZZ</name>
<dbReference type="InterPro" id="IPR030378">
    <property type="entry name" value="G_CP_dom"/>
</dbReference>
<organism evidence="4">
    <name type="scientific">marine metagenome</name>
    <dbReference type="NCBI Taxonomy" id="408172"/>
    <lineage>
        <taxon>unclassified sequences</taxon>
        <taxon>metagenomes</taxon>
        <taxon>ecological metagenomes</taxon>
    </lineage>
</organism>
<dbReference type="InterPro" id="IPR006073">
    <property type="entry name" value="GTP-bd"/>
</dbReference>
<dbReference type="Gene3D" id="3.40.50.300">
    <property type="entry name" value="P-loop containing nucleotide triphosphate hydrolases"/>
    <property type="match status" value="1"/>
</dbReference>
<dbReference type="InterPro" id="IPR027417">
    <property type="entry name" value="P-loop_NTPase"/>
</dbReference>
<reference evidence="4" key="1">
    <citation type="submission" date="2018-05" db="EMBL/GenBank/DDBJ databases">
        <authorList>
            <person name="Lanie J.A."/>
            <person name="Ng W.-L."/>
            <person name="Kazmierczak K.M."/>
            <person name="Andrzejewski T.M."/>
            <person name="Davidsen T.M."/>
            <person name="Wayne K.J."/>
            <person name="Tettelin H."/>
            <person name="Glass J.I."/>
            <person name="Rusch D."/>
            <person name="Podicherti R."/>
            <person name="Tsui H.-C.T."/>
            <person name="Winkler M.E."/>
        </authorList>
    </citation>
    <scope>NUCLEOTIDE SEQUENCE</scope>
</reference>
<dbReference type="GO" id="GO:0003924">
    <property type="term" value="F:GTPase activity"/>
    <property type="evidence" value="ECO:0007669"/>
    <property type="project" value="TreeGrafter"/>
</dbReference>
<sequence>VIEAPELVGKSWDTQDINWYPGHMLKAKKELAKQLKRVDVVLEIRDARIPVSSVNHDFEELLVQKKRILLFNKTGLADAEITRKWEAYFKKRDTPFLFVDALIKRNLQKILPLSRKLMQEKWSNFRKRGIRHPSLKLLIIGVPNVGKSSLINRLSKRKAAETGPNPGVTKHQDWIKLGKDVELLDTPGILMPKIENRETGLRLTITGAIKDSVVGTSQLSDYLLGVLQLKAPLQIQQHYQLTPEDLDLLPGNLLKKIAEKRGCLKSGGTIDNSRAESLVLRDFRAGELGRLSFDHPDNVESD</sequence>
<evidence type="ECO:0000256" key="1">
    <source>
        <dbReference type="ARBA" id="ARBA00022741"/>
    </source>
</evidence>
<dbReference type="NCBIfam" id="TIGR03596">
    <property type="entry name" value="GTPase_YlqF"/>
    <property type="match status" value="1"/>
</dbReference>
<evidence type="ECO:0000313" key="4">
    <source>
        <dbReference type="EMBL" id="SUZ55385.1"/>
    </source>
</evidence>
<dbReference type="Gene3D" id="1.10.1580.10">
    <property type="match status" value="1"/>
</dbReference>
<keyword evidence="2" id="KW-0342">GTP-binding</keyword>